<organism evidence="1 2">
    <name type="scientific">Alligator mississippiensis</name>
    <name type="common">American alligator</name>
    <dbReference type="NCBI Taxonomy" id="8496"/>
    <lineage>
        <taxon>Eukaryota</taxon>
        <taxon>Metazoa</taxon>
        <taxon>Chordata</taxon>
        <taxon>Craniata</taxon>
        <taxon>Vertebrata</taxon>
        <taxon>Euteleostomi</taxon>
        <taxon>Archelosauria</taxon>
        <taxon>Archosauria</taxon>
        <taxon>Crocodylia</taxon>
        <taxon>Alligatoridae</taxon>
        <taxon>Alligatorinae</taxon>
        <taxon>Alligator</taxon>
    </lineage>
</organism>
<gene>
    <name evidence="1" type="ORF">Y1Q_0014841</name>
</gene>
<protein>
    <submittedName>
        <fullName evidence="1">Uncharacterized protein</fullName>
    </submittedName>
</protein>
<keyword evidence="2" id="KW-1185">Reference proteome</keyword>
<dbReference type="Proteomes" id="UP000050525">
    <property type="component" value="Unassembled WGS sequence"/>
</dbReference>
<evidence type="ECO:0000313" key="2">
    <source>
        <dbReference type="Proteomes" id="UP000050525"/>
    </source>
</evidence>
<evidence type="ECO:0000313" key="1">
    <source>
        <dbReference type="EMBL" id="KYO18584.1"/>
    </source>
</evidence>
<comment type="caution">
    <text evidence="1">The sequence shown here is derived from an EMBL/GenBank/DDBJ whole genome shotgun (WGS) entry which is preliminary data.</text>
</comment>
<accession>A0A151M236</accession>
<sequence>MPKLIAGFSPGVNQPHSKKPAELHQLTLVFRWCLVSVKESIIYRERGKAFQMVKAIWEAALYQPWWTGKTDKNKPGIKEVLVMAGVQDKKSKPSMSMGGPSG</sequence>
<name>A0A151M236_ALLMI</name>
<proteinExistence type="predicted"/>
<dbReference type="AlphaFoldDB" id="A0A151M236"/>
<dbReference type="EMBL" id="AKHW03006807">
    <property type="protein sequence ID" value="KYO18584.1"/>
    <property type="molecule type" value="Genomic_DNA"/>
</dbReference>
<reference evidence="1 2" key="1">
    <citation type="journal article" date="2012" name="Genome Biol.">
        <title>Sequencing three crocodilian genomes to illuminate the evolution of archosaurs and amniotes.</title>
        <authorList>
            <person name="St John J.A."/>
            <person name="Braun E.L."/>
            <person name="Isberg S.R."/>
            <person name="Miles L.G."/>
            <person name="Chong A.Y."/>
            <person name="Gongora J."/>
            <person name="Dalzell P."/>
            <person name="Moran C."/>
            <person name="Bed'hom B."/>
            <person name="Abzhanov A."/>
            <person name="Burgess S.C."/>
            <person name="Cooksey A.M."/>
            <person name="Castoe T.A."/>
            <person name="Crawford N.G."/>
            <person name="Densmore L.D."/>
            <person name="Drew J.C."/>
            <person name="Edwards S.V."/>
            <person name="Faircloth B.C."/>
            <person name="Fujita M.K."/>
            <person name="Greenwold M.J."/>
            <person name="Hoffmann F.G."/>
            <person name="Howard J.M."/>
            <person name="Iguchi T."/>
            <person name="Janes D.E."/>
            <person name="Khan S.Y."/>
            <person name="Kohno S."/>
            <person name="de Koning A.J."/>
            <person name="Lance S.L."/>
            <person name="McCarthy F.M."/>
            <person name="McCormack J.E."/>
            <person name="Merchant M.E."/>
            <person name="Peterson D.G."/>
            <person name="Pollock D.D."/>
            <person name="Pourmand N."/>
            <person name="Raney B.J."/>
            <person name="Roessler K.A."/>
            <person name="Sanford J.R."/>
            <person name="Sawyer R.H."/>
            <person name="Schmidt C.J."/>
            <person name="Triplett E.W."/>
            <person name="Tuberville T.D."/>
            <person name="Venegas-Anaya M."/>
            <person name="Howard J.T."/>
            <person name="Jarvis E.D."/>
            <person name="Guillette L.J.Jr."/>
            <person name="Glenn T.C."/>
            <person name="Green R.E."/>
            <person name="Ray D.A."/>
        </authorList>
    </citation>
    <scope>NUCLEOTIDE SEQUENCE [LARGE SCALE GENOMIC DNA]</scope>
    <source>
        <strain evidence="1">KSC_2009_1</strain>
    </source>
</reference>